<dbReference type="PROSITE" id="PS51599">
    <property type="entry name" value="SAM_PEMT_PEM2"/>
    <property type="match status" value="1"/>
</dbReference>
<dbReference type="HAMAP" id="MF_03216">
    <property type="entry name" value="PLMT"/>
    <property type="match status" value="1"/>
</dbReference>
<comment type="pathway">
    <text evidence="2">Lipid metabolism.</text>
</comment>
<evidence type="ECO:0000256" key="1">
    <source>
        <dbReference type="ARBA" id="ARBA00004969"/>
    </source>
</evidence>
<evidence type="ECO:0000256" key="2">
    <source>
        <dbReference type="ARBA" id="ARBA00005189"/>
    </source>
</evidence>
<keyword evidence="17" id="KW-1185">Reference proteome</keyword>
<organism evidence="16 17">
    <name type="scientific">Gracilariopsis chorda</name>
    <dbReference type="NCBI Taxonomy" id="448386"/>
    <lineage>
        <taxon>Eukaryota</taxon>
        <taxon>Rhodophyta</taxon>
        <taxon>Florideophyceae</taxon>
        <taxon>Rhodymeniophycidae</taxon>
        <taxon>Gracilariales</taxon>
        <taxon>Gracilariaceae</taxon>
        <taxon>Gracilariopsis</taxon>
    </lineage>
</organism>
<dbReference type="PANTHER" id="PTHR15458">
    <property type="entry name" value="PHOSPHATIDYLETHANOLAMINE N-METHYLTRANSFERASE"/>
    <property type="match status" value="1"/>
</dbReference>
<dbReference type="UniPathway" id="UPA00753"/>
<name>A0A2V3IU52_9FLOR</name>
<evidence type="ECO:0000256" key="3">
    <source>
        <dbReference type="ARBA" id="ARBA00022516"/>
    </source>
</evidence>
<evidence type="ECO:0000256" key="7">
    <source>
        <dbReference type="ARBA" id="ARBA00022692"/>
    </source>
</evidence>
<dbReference type="EMBL" id="NBIV01000055">
    <property type="protein sequence ID" value="PXF45666.1"/>
    <property type="molecule type" value="Genomic_DNA"/>
</dbReference>
<keyword evidence="7 14" id="KW-0812">Transmembrane</keyword>
<comment type="function">
    <text evidence="14">Catalyzes the three sequential steps of the methylation pathway for the biosynthesis of phosphatidylcholine, a critical and essential component for membrane structure. Uses S-adenosylmethionine (S-adenosyl-L-methionine, SAM or AdoMet) as the methyl group donor for the methylation of phosphatidylethanolamine (1,2-diacyl-sn-glycero-3-phosphoethanolamine, PE) to phosphatidylmonomethylethanolamine (1,2-diacyl-sn-glycero-3-phospho-N-methylethanolamine, PMME), PMME to phosphatidyldimethylethanolamine (1,2-diacyl-sn-glycero-3-phospho-N,N-dimethylethanolamine, PDME), and PDME to phosphatidylcholine (1,2-diacyl-sn-glycero-3-phosphocholine, PC), producing S-adenosyl-L-homocysteine in each step.</text>
</comment>
<protein>
    <recommendedName>
        <fullName evidence="14">Phosphatidylethanolamine N-methyltransferase</fullName>
        <shortName evidence="14">PEAMT</shortName>
        <shortName evidence="14">PEMT</shortName>
        <ecNumber evidence="14">2.1.1.17</ecNumber>
        <ecNumber evidence="14">2.1.1.71</ecNumber>
    </recommendedName>
    <alternativeName>
        <fullName evidence="14">Phospholipid methyltransferase</fullName>
        <shortName evidence="14">PLMT</shortName>
    </alternativeName>
</protein>
<comment type="subcellular location">
    <subcellularLocation>
        <location evidence="14">Endoplasmic reticulum membrane</location>
        <topology evidence="14">Multi-pass membrane protein</topology>
    </subcellularLocation>
    <subcellularLocation>
        <location evidence="14">Mitochondrion membrane</location>
        <topology evidence="14">Multi-pass membrane protein</topology>
    </subcellularLocation>
</comment>
<dbReference type="GO" id="GO:0006656">
    <property type="term" value="P:phosphatidylcholine biosynthetic process"/>
    <property type="evidence" value="ECO:0007669"/>
    <property type="project" value="UniProtKB-UniRule"/>
</dbReference>
<dbReference type="EC" id="2.1.1.17" evidence="14"/>
<dbReference type="EC" id="2.1.1.71" evidence="14"/>
<keyword evidence="12 14" id="KW-0594">Phospholipid biosynthesis</keyword>
<evidence type="ECO:0000256" key="15">
    <source>
        <dbReference type="SAM" id="Phobius"/>
    </source>
</evidence>
<keyword evidence="9 14" id="KW-1133">Transmembrane helix</keyword>
<evidence type="ECO:0000256" key="13">
    <source>
        <dbReference type="ARBA" id="ARBA00023264"/>
    </source>
</evidence>
<feature type="topological domain" description="Lumenal" evidence="14">
    <location>
        <begin position="77"/>
        <end position="88"/>
    </location>
</feature>
<keyword evidence="11 14" id="KW-0472">Membrane</keyword>
<dbReference type="OrthoDB" id="3641at2759"/>
<dbReference type="GO" id="GO:0005789">
    <property type="term" value="C:endoplasmic reticulum membrane"/>
    <property type="evidence" value="ECO:0007669"/>
    <property type="project" value="UniProtKB-SubCell"/>
</dbReference>
<feature type="binding site" evidence="14">
    <location>
        <begin position="141"/>
        <end position="143"/>
    </location>
    <ligand>
        <name>S-adenosyl-L-methionine</name>
        <dbReference type="ChEBI" id="CHEBI:59789"/>
    </ligand>
</feature>
<comment type="catalytic activity">
    <reaction evidence="14">
        <text>a 1,2-diacyl-sn-glycero-3-phospho-N,N-dimethylethanolamine + S-adenosyl-L-methionine = a 1,2-diacyl-sn-glycero-3-phosphocholine + S-adenosyl-L-homocysteine + H(+)</text>
        <dbReference type="Rhea" id="RHEA:32739"/>
        <dbReference type="ChEBI" id="CHEBI:15378"/>
        <dbReference type="ChEBI" id="CHEBI:57643"/>
        <dbReference type="ChEBI" id="CHEBI:57856"/>
        <dbReference type="ChEBI" id="CHEBI:59789"/>
        <dbReference type="ChEBI" id="CHEBI:64572"/>
    </reaction>
</comment>
<evidence type="ECO:0000313" key="17">
    <source>
        <dbReference type="Proteomes" id="UP000247409"/>
    </source>
</evidence>
<feature type="intramembrane region" description="Helical" evidence="14">
    <location>
        <begin position="56"/>
        <end position="76"/>
    </location>
</feature>
<comment type="pathway">
    <text evidence="1 14">Phospholipid metabolism; phosphatidylcholine biosynthesis.</text>
</comment>
<sequence length="252" mass="28302">MEHITAFLTSVINVLFFKGTSIPLPSFMHSAAEFVTDVLTSDYFPLHIPYVDLYDHNLALAIIATALPPLVWNIIGPLEYYTKIPSRLSIRPIIGVYLSGAIIAALSVLRSALFIVAIRGQEKLSYFDTSMFHATGGFLAVWGVSMFLGAYYRLGIRGTYLGDYFGFLMDHKISAFPFSICNNPMYDGSSLMHLAEAIMERSPTGILLSLWLFFCYRFGCVLEEPFTSKLYAERDAQREAERLQKLAETKTS</sequence>
<dbReference type="AlphaFoldDB" id="A0A2V3IU52"/>
<keyword evidence="5 14" id="KW-0808">Transferase</keyword>
<dbReference type="Proteomes" id="UP000247409">
    <property type="component" value="Unassembled WGS sequence"/>
</dbReference>
<dbReference type="Pfam" id="PF04191">
    <property type="entry name" value="PEMT"/>
    <property type="match status" value="1"/>
</dbReference>
<keyword evidence="4 14" id="KW-0489">Methyltransferase</keyword>
<reference evidence="16 17" key="1">
    <citation type="journal article" date="2018" name="Mol. Biol. Evol.">
        <title>Analysis of the draft genome of the red seaweed Gracilariopsis chorda provides insights into genome size evolution in Rhodophyta.</title>
        <authorList>
            <person name="Lee J."/>
            <person name="Yang E.C."/>
            <person name="Graf L."/>
            <person name="Yang J.H."/>
            <person name="Qiu H."/>
            <person name="Zel Zion U."/>
            <person name="Chan C.X."/>
            <person name="Stephens T.G."/>
            <person name="Weber A.P.M."/>
            <person name="Boo G.H."/>
            <person name="Boo S.M."/>
            <person name="Kim K.M."/>
            <person name="Shin Y."/>
            <person name="Jung M."/>
            <person name="Lee S.J."/>
            <person name="Yim H.S."/>
            <person name="Lee J.H."/>
            <person name="Bhattacharya D."/>
            <person name="Yoon H.S."/>
        </authorList>
    </citation>
    <scope>NUCLEOTIDE SEQUENCE [LARGE SCALE GENOMIC DNA]</scope>
    <source>
        <strain evidence="16 17">SKKU-2015</strain>
        <tissue evidence="16">Whole body</tissue>
    </source>
</reference>
<proteinExistence type="inferred from homology"/>
<evidence type="ECO:0000256" key="11">
    <source>
        <dbReference type="ARBA" id="ARBA00023136"/>
    </source>
</evidence>
<feature type="topological domain" description="Cytoplasmic" evidence="14">
    <location>
        <begin position="110"/>
        <end position="136"/>
    </location>
</feature>
<keyword evidence="6 14" id="KW-0949">S-adenosyl-L-methionine</keyword>
<comment type="caution">
    <text evidence="16">The sequence shown here is derived from an EMBL/GenBank/DDBJ whole genome shotgun (WGS) entry which is preliminary data.</text>
</comment>
<dbReference type="Gene3D" id="1.20.120.1630">
    <property type="match status" value="1"/>
</dbReference>
<keyword evidence="8 14" id="KW-0256">Endoplasmic reticulum</keyword>
<evidence type="ECO:0000256" key="5">
    <source>
        <dbReference type="ARBA" id="ARBA00022679"/>
    </source>
</evidence>
<evidence type="ECO:0000256" key="8">
    <source>
        <dbReference type="ARBA" id="ARBA00022824"/>
    </source>
</evidence>
<feature type="binding site" evidence="14">
    <location>
        <begin position="223"/>
        <end position="224"/>
    </location>
    <ligand>
        <name>S-adenosyl-L-methionine</name>
        <dbReference type="ChEBI" id="CHEBI:59789"/>
    </ligand>
</feature>
<feature type="transmembrane region" description="Helical" evidence="15">
    <location>
        <begin position="130"/>
        <end position="152"/>
    </location>
</feature>
<feature type="transmembrane region" description="Helical" evidence="15">
    <location>
        <begin position="58"/>
        <end position="81"/>
    </location>
</feature>
<evidence type="ECO:0000256" key="6">
    <source>
        <dbReference type="ARBA" id="ARBA00022691"/>
    </source>
</evidence>
<evidence type="ECO:0000256" key="10">
    <source>
        <dbReference type="ARBA" id="ARBA00023098"/>
    </source>
</evidence>
<evidence type="ECO:0000256" key="4">
    <source>
        <dbReference type="ARBA" id="ARBA00022603"/>
    </source>
</evidence>
<keyword evidence="10 14" id="KW-0443">Lipid metabolism</keyword>
<gene>
    <name evidence="16" type="ORF">BWQ96_04570</name>
</gene>
<dbReference type="GO" id="GO:0004608">
    <property type="term" value="F:phosphatidylethanolamine N-methyltransferase activity"/>
    <property type="evidence" value="ECO:0007669"/>
    <property type="project" value="UniProtKB-UniRule"/>
</dbReference>
<feature type="topological domain" description="Cytoplasmic" evidence="14">
    <location>
        <begin position="222"/>
        <end position="252"/>
    </location>
</feature>
<evidence type="ECO:0000256" key="9">
    <source>
        <dbReference type="ARBA" id="ARBA00022989"/>
    </source>
</evidence>
<dbReference type="GO" id="GO:0000773">
    <property type="term" value="F:phosphatidyl-N-methylethanolamine N-methyltransferase activity"/>
    <property type="evidence" value="ECO:0007669"/>
    <property type="project" value="UniProtKB-UniRule"/>
</dbReference>
<dbReference type="GO" id="GO:0032259">
    <property type="term" value="P:methylation"/>
    <property type="evidence" value="ECO:0007669"/>
    <property type="project" value="UniProtKB-KW"/>
</dbReference>
<evidence type="ECO:0000313" key="16">
    <source>
        <dbReference type="EMBL" id="PXF45666.1"/>
    </source>
</evidence>
<dbReference type="STRING" id="448386.A0A2V3IU52"/>
<feature type="topological domain" description="Lumenal" evidence="14">
    <location>
        <begin position="158"/>
        <end position="200"/>
    </location>
</feature>
<keyword evidence="13 14" id="KW-1208">Phospholipid metabolism</keyword>
<dbReference type="GO" id="GO:0031966">
    <property type="term" value="C:mitochondrial membrane"/>
    <property type="evidence" value="ECO:0007669"/>
    <property type="project" value="UniProtKB-SubCell"/>
</dbReference>
<keyword evidence="3 14" id="KW-0444">Lipid biosynthesis</keyword>
<feature type="transmembrane region" description="Helical" evidence="15">
    <location>
        <begin position="93"/>
        <end position="118"/>
    </location>
</feature>
<evidence type="ECO:0000256" key="14">
    <source>
        <dbReference type="HAMAP-Rule" id="MF_03216"/>
    </source>
</evidence>
<comment type="similarity">
    <text evidence="14">Belongs to the class VI-like SAM-binding methyltransferase superfamily. PEMT/PEM2 methyltransferase family.</text>
</comment>
<evidence type="ECO:0000256" key="12">
    <source>
        <dbReference type="ARBA" id="ARBA00023209"/>
    </source>
</evidence>
<accession>A0A2V3IU52</accession>
<dbReference type="PANTHER" id="PTHR15458:SF5">
    <property type="entry name" value="PHOSPHATIDYLETHANOLAMINE N-METHYLTRANSFERASE"/>
    <property type="match status" value="1"/>
</dbReference>
<dbReference type="InterPro" id="IPR024960">
    <property type="entry name" value="PEMT/MFAP"/>
</dbReference>
<feature type="topological domain" description="Lumenal" evidence="14">
    <location>
        <begin position="1"/>
        <end position="55"/>
    </location>
</feature>
<comment type="catalytic activity">
    <reaction evidence="14">
        <text>a 1,2-diacyl-sn-glycero-3-phosphoethanolamine + S-adenosyl-L-methionine = a 1,2-diacyl-sn-glycero-3-phospho-N-methylethanolamine + S-adenosyl-L-homocysteine + H(+)</text>
        <dbReference type="Rhea" id="RHEA:11164"/>
        <dbReference type="ChEBI" id="CHEBI:15378"/>
        <dbReference type="ChEBI" id="CHEBI:57856"/>
        <dbReference type="ChEBI" id="CHEBI:59789"/>
        <dbReference type="ChEBI" id="CHEBI:64573"/>
        <dbReference type="ChEBI" id="CHEBI:64612"/>
        <dbReference type="EC" id="2.1.1.17"/>
    </reaction>
</comment>
<keyword evidence="14" id="KW-0496">Mitochondrion</keyword>
<comment type="catalytic activity">
    <reaction evidence="14">
        <text>a 1,2-diacyl-sn-glycero-3-phospho-N-methylethanolamine + S-adenosyl-L-methionine = a 1,2-diacyl-sn-glycero-3-phospho-N,N-dimethylethanolamine + S-adenosyl-L-homocysteine + H(+)</text>
        <dbReference type="Rhea" id="RHEA:32735"/>
        <dbReference type="ChEBI" id="CHEBI:15378"/>
        <dbReference type="ChEBI" id="CHEBI:57856"/>
        <dbReference type="ChEBI" id="CHEBI:59789"/>
        <dbReference type="ChEBI" id="CHEBI:64572"/>
        <dbReference type="ChEBI" id="CHEBI:64573"/>
        <dbReference type="EC" id="2.1.1.71"/>
    </reaction>
</comment>
<dbReference type="InterPro" id="IPR007318">
    <property type="entry name" value="Phopholipid_MeTrfase"/>
</dbReference>